<protein>
    <recommendedName>
        <fullName evidence="8">Exostosin GT47 domain-containing protein</fullName>
    </recommendedName>
</protein>
<dbReference type="AlphaFoldDB" id="W1NZL9"/>
<sequence>MECRRYCKGCRIETKKLILLIGVITTIGAVLESFVIPYPVSIIPFNTLNRLEDSLSPQARFEQFPSVSIAPDITSGPTSDTVLPINSLNSSESLVIELEDLPKGGDSGILGSPNSLESQIPKTQVREKVNSSSIRSGDYARGNDFPKVEESWKGEATQNRDVEERVDGLSAKSEGLLDGKGDDEALEPSDSLNELDPNIEKVDKPIINNPPEREDSEELESLVSRNRMKSNPGTIKVVESPKIVTAPSQIAAASNGSASSRSKRPPPIWSLPPEQALAYAKIEIDNAPIVTDDPDLYPPVFRNVSRFKRSYELMERILKVYIYPDGPRPIFHRPPLKGIYASEGWFMKLMEESKQFVVRDPNKAHLFYLPYSSRQLQLSLYVPDSHDMRPLSYFLRDYVNMIAAKYPFWNRSHGSDHFLVACHDWGPYTTKEHDELRQNTIKALCNADLSEGFFVPGKDVSLPETTIRTPKRPLRQIGGRPISQRPILAFFAGYMHGRVRPILLKYWGDKDDDMKIYGPLPNKISTKMTYVQHMKSSKYCICPMGFEVNSPRIVESIYYECVPIIIADNFVPPFDDVLNWKAFAVFVAEKDIPNLKNILLAIPLRQYISMQNNVKRVQRHFLWHSKPIRFDLFHMILHSIWYNRLNQISSG</sequence>
<dbReference type="PANTHER" id="PTHR11062:SF59">
    <property type="entry name" value="EXOSTOSIN FAMILY PROTEIN"/>
    <property type="match status" value="1"/>
</dbReference>
<comment type="similarity">
    <text evidence="2">Belongs to the glycosyltransferase 47 family.</text>
</comment>
<dbReference type="eggNOG" id="KOG1021">
    <property type="taxonomic scope" value="Eukaryota"/>
</dbReference>
<evidence type="ECO:0000259" key="8">
    <source>
        <dbReference type="Pfam" id="PF03016"/>
    </source>
</evidence>
<dbReference type="EMBL" id="KI394940">
    <property type="protein sequence ID" value="ERN00145.1"/>
    <property type="molecule type" value="Genomic_DNA"/>
</dbReference>
<dbReference type="OrthoDB" id="1924787at2759"/>
<evidence type="ECO:0000313" key="9">
    <source>
        <dbReference type="EMBL" id="ERN00145.1"/>
    </source>
</evidence>
<dbReference type="PANTHER" id="PTHR11062">
    <property type="entry name" value="EXOSTOSIN HEPARAN SULFATE GLYCOSYLTRANSFERASE -RELATED"/>
    <property type="match status" value="1"/>
</dbReference>
<dbReference type="Gramene" id="ERN00145">
    <property type="protein sequence ID" value="ERN00145"/>
    <property type="gene ID" value="AMTR_s00111p00027680"/>
</dbReference>
<comment type="subcellular location">
    <subcellularLocation>
        <location evidence="1">Golgi apparatus membrane</location>
        <topology evidence="1">Single-pass type II membrane protein</topology>
    </subcellularLocation>
</comment>
<dbReference type="GO" id="GO:0016757">
    <property type="term" value="F:glycosyltransferase activity"/>
    <property type="evidence" value="ECO:0007669"/>
    <property type="project" value="UniProtKB-KW"/>
</dbReference>
<dbReference type="GO" id="GO:0000139">
    <property type="term" value="C:Golgi membrane"/>
    <property type="evidence" value="ECO:0007669"/>
    <property type="project" value="UniProtKB-SubCell"/>
</dbReference>
<dbReference type="InterPro" id="IPR040911">
    <property type="entry name" value="Exostosin_GT47"/>
</dbReference>
<keyword evidence="3" id="KW-0328">Glycosyltransferase</keyword>
<feature type="region of interest" description="Disordered" evidence="6">
    <location>
        <begin position="106"/>
        <end position="219"/>
    </location>
</feature>
<feature type="domain" description="Exostosin GT47" evidence="8">
    <location>
        <begin position="316"/>
        <end position="599"/>
    </location>
</feature>
<keyword evidence="3" id="KW-0808">Transferase</keyword>
<accession>W1NZL9</accession>
<keyword evidence="10" id="KW-1185">Reference proteome</keyword>
<keyword evidence="4" id="KW-0735">Signal-anchor</keyword>
<evidence type="ECO:0000256" key="5">
    <source>
        <dbReference type="ARBA" id="ARBA00023034"/>
    </source>
</evidence>
<keyword evidence="7" id="KW-0472">Membrane</keyword>
<proteinExistence type="inferred from homology"/>
<evidence type="ECO:0000256" key="6">
    <source>
        <dbReference type="SAM" id="MobiDB-lite"/>
    </source>
</evidence>
<dbReference type="Proteomes" id="UP000017836">
    <property type="component" value="Unassembled WGS sequence"/>
</dbReference>
<keyword evidence="7" id="KW-0812">Transmembrane</keyword>
<evidence type="ECO:0000256" key="1">
    <source>
        <dbReference type="ARBA" id="ARBA00004323"/>
    </source>
</evidence>
<keyword evidence="7" id="KW-1133">Transmembrane helix</keyword>
<organism evidence="9 10">
    <name type="scientific">Amborella trichopoda</name>
    <dbReference type="NCBI Taxonomy" id="13333"/>
    <lineage>
        <taxon>Eukaryota</taxon>
        <taxon>Viridiplantae</taxon>
        <taxon>Streptophyta</taxon>
        <taxon>Embryophyta</taxon>
        <taxon>Tracheophyta</taxon>
        <taxon>Spermatophyta</taxon>
        <taxon>Magnoliopsida</taxon>
        <taxon>Amborellales</taxon>
        <taxon>Amborellaceae</taxon>
        <taxon>Amborella</taxon>
    </lineage>
</organism>
<feature type="compositionally biased region" description="Polar residues" evidence="6">
    <location>
        <begin position="112"/>
        <end position="122"/>
    </location>
</feature>
<dbReference type="InterPro" id="IPR004263">
    <property type="entry name" value="Exostosin"/>
</dbReference>
<reference evidence="10" key="1">
    <citation type="journal article" date="2013" name="Science">
        <title>The Amborella genome and the evolution of flowering plants.</title>
        <authorList>
            <consortium name="Amborella Genome Project"/>
        </authorList>
    </citation>
    <scope>NUCLEOTIDE SEQUENCE [LARGE SCALE GENOMIC DNA]</scope>
</reference>
<feature type="transmembrane region" description="Helical" evidence="7">
    <location>
        <begin position="17"/>
        <end position="40"/>
    </location>
</feature>
<keyword evidence="5" id="KW-0333">Golgi apparatus</keyword>
<gene>
    <name evidence="9" type="ORF">AMTR_s00111p00027680</name>
</gene>
<evidence type="ECO:0000256" key="4">
    <source>
        <dbReference type="ARBA" id="ARBA00022968"/>
    </source>
</evidence>
<evidence type="ECO:0000313" key="10">
    <source>
        <dbReference type="Proteomes" id="UP000017836"/>
    </source>
</evidence>
<dbReference type="HOGENOM" id="CLU_025166_3_0_1"/>
<dbReference type="Pfam" id="PF03016">
    <property type="entry name" value="Exostosin_GT47"/>
    <property type="match status" value="1"/>
</dbReference>
<evidence type="ECO:0000256" key="3">
    <source>
        <dbReference type="ARBA" id="ARBA00022676"/>
    </source>
</evidence>
<evidence type="ECO:0000256" key="2">
    <source>
        <dbReference type="ARBA" id="ARBA00010271"/>
    </source>
</evidence>
<feature type="compositionally biased region" description="Basic and acidic residues" evidence="6">
    <location>
        <begin position="144"/>
        <end position="167"/>
    </location>
</feature>
<name>W1NZL9_AMBTC</name>
<evidence type="ECO:0000256" key="7">
    <source>
        <dbReference type="SAM" id="Phobius"/>
    </source>
</evidence>